<evidence type="ECO:0000313" key="2">
    <source>
        <dbReference type="EMBL" id="KAF8778312.1"/>
    </source>
</evidence>
<dbReference type="CDD" id="cd00170">
    <property type="entry name" value="SEC14"/>
    <property type="match status" value="1"/>
</dbReference>
<dbReference type="Pfam" id="PF00650">
    <property type="entry name" value="CRAL_TRIO"/>
    <property type="match status" value="1"/>
</dbReference>
<dbReference type="Gene3D" id="3.40.525.10">
    <property type="entry name" value="CRAL-TRIO lipid binding domain"/>
    <property type="match status" value="1"/>
</dbReference>
<dbReference type="AlphaFoldDB" id="A0A8T0EQX0"/>
<dbReference type="SUPFAM" id="SSF52087">
    <property type="entry name" value="CRAL/TRIO domain"/>
    <property type="match status" value="1"/>
</dbReference>
<dbReference type="Proteomes" id="UP000807504">
    <property type="component" value="Unassembled WGS sequence"/>
</dbReference>
<dbReference type="InterPro" id="IPR036273">
    <property type="entry name" value="CRAL/TRIO_N_dom_sf"/>
</dbReference>
<reference evidence="2" key="2">
    <citation type="submission" date="2020-06" db="EMBL/GenBank/DDBJ databases">
        <authorList>
            <person name="Sheffer M."/>
        </authorList>
    </citation>
    <scope>NUCLEOTIDE SEQUENCE</scope>
</reference>
<evidence type="ECO:0000259" key="1">
    <source>
        <dbReference type="PROSITE" id="PS50191"/>
    </source>
</evidence>
<dbReference type="Gene3D" id="1.20.5.1200">
    <property type="entry name" value="Alpha-tocopherol transfer"/>
    <property type="match status" value="1"/>
</dbReference>
<dbReference type="EMBL" id="JABXBU010002072">
    <property type="protein sequence ID" value="KAF8778312.1"/>
    <property type="molecule type" value="Genomic_DNA"/>
</dbReference>
<proteinExistence type="predicted"/>
<dbReference type="PANTHER" id="PTHR10174:SF208">
    <property type="entry name" value="CRAL-TRIO DOMAIN-CONTAINING PROTEIN DDB_G0278031"/>
    <property type="match status" value="1"/>
</dbReference>
<dbReference type="GO" id="GO:1902936">
    <property type="term" value="F:phosphatidylinositol bisphosphate binding"/>
    <property type="evidence" value="ECO:0007669"/>
    <property type="project" value="TreeGrafter"/>
</dbReference>
<dbReference type="Gene3D" id="1.10.8.20">
    <property type="entry name" value="N-terminal domain of phosphatidylinositol transfer protein sec14p"/>
    <property type="match status" value="1"/>
</dbReference>
<organism evidence="2 3">
    <name type="scientific">Argiope bruennichi</name>
    <name type="common">Wasp spider</name>
    <name type="synonym">Aranea bruennichi</name>
    <dbReference type="NCBI Taxonomy" id="94029"/>
    <lineage>
        <taxon>Eukaryota</taxon>
        <taxon>Metazoa</taxon>
        <taxon>Ecdysozoa</taxon>
        <taxon>Arthropoda</taxon>
        <taxon>Chelicerata</taxon>
        <taxon>Arachnida</taxon>
        <taxon>Araneae</taxon>
        <taxon>Araneomorphae</taxon>
        <taxon>Entelegynae</taxon>
        <taxon>Araneoidea</taxon>
        <taxon>Araneidae</taxon>
        <taxon>Argiope</taxon>
    </lineage>
</organism>
<dbReference type="GO" id="GO:0016020">
    <property type="term" value="C:membrane"/>
    <property type="evidence" value="ECO:0007669"/>
    <property type="project" value="TreeGrafter"/>
</dbReference>
<name>A0A8T0EQX0_ARGBR</name>
<gene>
    <name evidence="2" type="ORF">HNY73_015046</name>
</gene>
<dbReference type="PROSITE" id="PS50191">
    <property type="entry name" value="CRAL_TRIO"/>
    <property type="match status" value="1"/>
</dbReference>
<feature type="domain" description="CRAL-TRIO" evidence="1">
    <location>
        <begin position="103"/>
        <end position="266"/>
    </location>
</feature>
<sequence length="290" mass="33888">MSSGALKLQEKELLPFEIDYLPEFAAKKCQEELNETPERKIKGIQELRALLQRNPKTSALEFHEDFLVAYLRRNKYRTKDALQQILKSQQLVEAESDLFRGVPEEYLDSPAFKNFYPLPVRCQDGCGLIYFGIGKWDPTELPLKQLKQMIVMFLAQALRDPMNQINGFKVLYDLEGLSTRHIKYITPQNTLLLYNGAVNSTPARYKAVHIITQSPLMKIAWRFLRPILSEKIKSRVHFHKNKEELLDYFPRCVLPVDFGGNVRENETINWIRRANKDQEKFTLCGQPNYY</sequence>
<comment type="caution">
    <text evidence="2">The sequence shown here is derived from an EMBL/GenBank/DDBJ whole genome shotgun (WGS) entry which is preliminary data.</text>
</comment>
<accession>A0A8T0EQX0</accession>
<dbReference type="InterPro" id="IPR036865">
    <property type="entry name" value="CRAL-TRIO_dom_sf"/>
</dbReference>
<dbReference type="PRINTS" id="PR00180">
    <property type="entry name" value="CRETINALDHBP"/>
</dbReference>
<dbReference type="PANTHER" id="PTHR10174">
    <property type="entry name" value="ALPHA-TOCOPHEROL TRANSFER PROTEIN-RELATED"/>
    <property type="match status" value="1"/>
</dbReference>
<dbReference type="InterPro" id="IPR001251">
    <property type="entry name" value="CRAL-TRIO_dom"/>
</dbReference>
<dbReference type="SUPFAM" id="SSF46938">
    <property type="entry name" value="CRAL/TRIO N-terminal domain"/>
    <property type="match status" value="1"/>
</dbReference>
<evidence type="ECO:0000313" key="3">
    <source>
        <dbReference type="Proteomes" id="UP000807504"/>
    </source>
</evidence>
<reference evidence="2" key="1">
    <citation type="journal article" date="2020" name="bioRxiv">
        <title>Chromosome-level reference genome of the European wasp spider Argiope bruennichi: a resource for studies on range expansion and evolutionary adaptation.</title>
        <authorList>
            <person name="Sheffer M.M."/>
            <person name="Hoppe A."/>
            <person name="Krehenwinkel H."/>
            <person name="Uhl G."/>
            <person name="Kuss A.W."/>
            <person name="Jensen L."/>
            <person name="Jensen C."/>
            <person name="Gillespie R.G."/>
            <person name="Hoff K.J."/>
            <person name="Prost S."/>
        </authorList>
    </citation>
    <scope>NUCLEOTIDE SEQUENCE</scope>
</reference>
<keyword evidence="3" id="KW-1185">Reference proteome</keyword>
<dbReference type="SMART" id="SM00516">
    <property type="entry name" value="SEC14"/>
    <property type="match status" value="1"/>
</dbReference>
<protein>
    <submittedName>
        <fullName evidence="2">Alpha-tocopherol transfer protein-like</fullName>
    </submittedName>
</protein>